<keyword evidence="2" id="KW-0813">Transport</keyword>
<dbReference type="EMBL" id="CP086322">
    <property type="protein sequence ID" value="UQA95367.1"/>
    <property type="molecule type" value="Genomic_DNA"/>
</dbReference>
<name>A0ABY4MCA9_9ACTN</name>
<proteinExistence type="inferred from homology"/>
<dbReference type="PANTHER" id="PTHR30085:SF6">
    <property type="entry name" value="ABC TRANSPORTER GLUTAMINE-BINDING PROTEIN GLNH"/>
    <property type="match status" value="1"/>
</dbReference>
<organism evidence="8 9">
    <name type="scientific">Streptomyces halobius</name>
    <dbReference type="NCBI Taxonomy" id="2879846"/>
    <lineage>
        <taxon>Bacteria</taxon>
        <taxon>Bacillati</taxon>
        <taxon>Actinomycetota</taxon>
        <taxon>Actinomycetes</taxon>
        <taxon>Kitasatosporales</taxon>
        <taxon>Streptomycetaceae</taxon>
        <taxon>Streptomyces</taxon>
    </lineage>
</organism>
<evidence type="ECO:0000256" key="3">
    <source>
        <dbReference type="ARBA" id="ARBA00022729"/>
    </source>
</evidence>
<dbReference type="PANTHER" id="PTHR30085">
    <property type="entry name" value="AMINO ACID ABC TRANSPORTER PERMEASE"/>
    <property type="match status" value="1"/>
</dbReference>
<keyword evidence="9" id="KW-1185">Reference proteome</keyword>
<dbReference type="CDD" id="cd13690">
    <property type="entry name" value="PBP2_GluB"/>
    <property type="match status" value="1"/>
</dbReference>
<feature type="region of interest" description="Disordered" evidence="5">
    <location>
        <begin position="41"/>
        <end position="112"/>
    </location>
</feature>
<feature type="chain" id="PRO_5047233287" evidence="6">
    <location>
        <begin position="30"/>
        <end position="363"/>
    </location>
</feature>
<dbReference type="InterPro" id="IPR001638">
    <property type="entry name" value="Solute-binding_3/MltF_N"/>
</dbReference>
<evidence type="ECO:0000256" key="4">
    <source>
        <dbReference type="RuleBase" id="RU003744"/>
    </source>
</evidence>
<evidence type="ECO:0000259" key="7">
    <source>
        <dbReference type="SMART" id="SM00062"/>
    </source>
</evidence>
<dbReference type="SMART" id="SM00062">
    <property type="entry name" value="PBPb"/>
    <property type="match status" value="1"/>
</dbReference>
<keyword evidence="3 6" id="KW-0732">Signal</keyword>
<evidence type="ECO:0000256" key="2">
    <source>
        <dbReference type="ARBA" id="ARBA00022448"/>
    </source>
</evidence>
<dbReference type="InterPro" id="IPR018313">
    <property type="entry name" value="SBP_3_CS"/>
</dbReference>
<evidence type="ECO:0000256" key="5">
    <source>
        <dbReference type="SAM" id="MobiDB-lite"/>
    </source>
</evidence>
<dbReference type="InterPro" id="IPR051455">
    <property type="entry name" value="Bact_solute-bind_prot3"/>
</dbReference>
<reference evidence="8" key="1">
    <citation type="submission" date="2021-10" db="EMBL/GenBank/DDBJ databases">
        <title>Streptomyces nigrumlapis sp.nov.,an antimicrobial producing actinobacterium isolated from Black Gobi rocks.</title>
        <authorList>
            <person name="Wen Y."/>
            <person name="Zhang W."/>
            <person name="Liu X.G."/>
        </authorList>
    </citation>
    <scope>NUCLEOTIDE SEQUENCE</scope>
    <source>
        <strain evidence="8">ST13-2-2</strain>
    </source>
</reference>
<evidence type="ECO:0000256" key="6">
    <source>
        <dbReference type="SAM" id="SignalP"/>
    </source>
</evidence>
<protein>
    <submittedName>
        <fullName evidence="8">Glutamate ABC transporter substrate-binding protein</fullName>
    </submittedName>
</protein>
<dbReference type="Proteomes" id="UP000830115">
    <property type="component" value="Chromosome"/>
</dbReference>
<dbReference type="PROSITE" id="PS01039">
    <property type="entry name" value="SBP_BACTERIAL_3"/>
    <property type="match status" value="1"/>
</dbReference>
<feature type="domain" description="Solute-binding protein family 3/N-terminal" evidence="7">
    <location>
        <begin position="123"/>
        <end position="349"/>
    </location>
</feature>
<dbReference type="Pfam" id="PF00497">
    <property type="entry name" value="SBP_bac_3"/>
    <property type="match status" value="1"/>
</dbReference>
<evidence type="ECO:0000313" key="9">
    <source>
        <dbReference type="Proteomes" id="UP000830115"/>
    </source>
</evidence>
<evidence type="ECO:0000256" key="1">
    <source>
        <dbReference type="ARBA" id="ARBA00010333"/>
    </source>
</evidence>
<dbReference type="SUPFAM" id="SSF53850">
    <property type="entry name" value="Periplasmic binding protein-like II"/>
    <property type="match status" value="1"/>
</dbReference>
<feature type="signal peptide" evidence="6">
    <location>
        <begin position="1"/>
        <end position="29"/>
    </location>
</feature>
<dbReference type="Gene3D" id="3.40.190.10">
    <property type="entry name" value="Periplasmic binding protein-like II"/>
    <property type="match status" value="2"/>
</dbReference>
<comment type="similarity">
    <text evidence="1 4">Belongs to the bacterial solute-binding protein 3 family.</text>
</comment>
<dbReference type="RefSeq" id="WP_248866284.1">
    <property type="nucleotide sequence ID" value="NZ_CP086322.1"/>
</dbReference>
<gene>
    <name evidence="8" type="ORF">K9S39_29060</name>
</gene>
<sequence length="363" mass="38518">MRGCARGLRNLRAALAPVVAGMCVMTAAAAVLVPTLGGEVAEGGRGSSGPAVPRPYDPGTAHASPSSRLLPQVLDSARTGGTPMHRGAPHPAATTCTSRNAAESLRPSSDDGAAVERIKKKGQLVVGVDQNTYRWGYRNPGTGKLEGFDIDLARAIAKDILGPDAKVVFQAVPTNRRIPALQRRTVDMVVRTMTINCARKKRVAFSTAYFQGGQQVLAPKKSKIKAFDGSLRGKRVCTAAGSTGESELAARPHGAKVLTVPNQLDCLVRLQLGAADAVVTDNALAAAQAAQDPTVELKGEPFTDEPYGVAMNRDDTDLVRRVNKVLEDYRSGGADSPWMRAYRTWLRADLPGISGPPSPEYRD</sequence>
<accession>A0ABY4MCA9</accession>
<evidence type="ECO:0000313" key="8">
    <source>
        <dbReference type="EMBL" id="UQA95367.1"/>
    </source>
</evidence>